<accession>A0A3N4JSV3</accession>
<feature type="transmembrane region" description="Helical" evidence="1">
    <location>
        <begin position="6"/>
        <end position="24"/>
    </location>
</feature>
<keyword evidence="1" id="KW-1133">Transmembrane helix</keyword>
<evidence type="ECO:0000313" key="2">
    <source>
        <dbReference type="EMBL" id="RPB01257.1"/>
    </source>
</evidence>
<dbReference type="EMBL" id="ML120374">
    <property type="protein sequence ID" value="RPB01257.1"/>
    <property type="molecule type" value="Genomic_DNA"/>
</dbReference>
<evidence type="ECO:0000256" key="1">
    <source>
        <dbReference type="SAM" id="Phobius"/>
    </source>
</evidence>
<dbReference type="AlphaFoldDB" id="A0A3N4JSV3"/>
<sequence length="50" mass="5494">MGIVTIKIAIFGISPAFFSVILLGPKFAVSHQTLIFLSVQPFGDLPNRKY</sequence>
<name>A0A3N4JSV3_9PEZI</name>
<keyword evidence="1" id="KW-0812">Transmembrane</keyword>
<gene>
    <name evidence="2" type="ORF">L873DRAFT_669092</name>
</gene>
<keyword evidence="1" id="KW-0472">Membrane</keyword>
<evidence type="ECO:0000313" key="3">
    <source>
        <dbReference type="Proteomes" id="UP000276215"/>
    </source>
</evidence>
<proteinExistence type="predicted"/>
<keyword evidence="3" id="KW-1185">Reference proteome</keyword>
<reference evidence="2 3" key="1">
    <citation type="journal article" date="2018" name="Nat. Ecol. Evol.">
        <title>Pezizomycetes genomes reveal the molecular basis of ectomycorrhizal truffle lifestyle.</title>
        <authorList>
            <person name="Murat C."/>
            <person name="Payen T."/>
            <person name="Noel B."/>
            <person name="Kuo A."/>
            <person name="Morin E."/>
            <person name="Chen J."/>
            <person name="Kohler A."/>
            <person name="Krizsan K."/>
            <person name="Balestrini R."/>
            <person name="Da Silva C."/>
            <person name="Montanini B."/>
            <person name="Hainaut M."/>
            <person name="Levati E."/>
            <person name="Barry K.W."/>
            <person name="Belfiori B."/>
            <person name="Cichocki N."/>
            <person name="Clum A."/>
            <person name="Dockter R.B."/>
            <person name="Fauchery L."/>
            <person name="Guy J."/>
            <person name="Iotti M."/>
            <person name="Le Tacon F."/>
            <person name="Lindquist E.A."/>
            <person name="Lipzen A."/>
            <person name="Malagnac F."/>
            <person name="Mello A."/>
            <person name="Molinier V."/>
            <person name="Miyauchi S."/>
            <person name="Poulain J."/>
            <person name="Riccioni C."/>
            <person name="Rubini A."/>
            <person name="Sitrit Y."/>
            <person name="Splivallo R."/>
            <person name="Traeger S."/>
            <person name="Wang M."/>
            <person name="Zifcakova L."/>
            <person name="Wipf D."/>
            <person name="Zambonelli A."/>
            <person name="Paolocci F."/>
            <person name="Nowrousian M."/>
            <person name="Ottonello S."/>
            <person name="Baldrian P."/>
            <person name="Spatafora J.W."/>
            <person name="Henrissat B."/>
            <person name="Nagy L.G."/>
            <person name="Aury J.M."/>
            <person name="Wincker P."/>
            <person name="Grigoriev I.V."/>
            <person name="Bonfante P."/>
            <person name="Martin F.M."/>
        </authorList>
    </citation>
    <scope>NUCLEOTIDE SEQUENCE [LARGE SCALE GENOMIC DNA]</scope>
    <source>
        <strain evidence="2 3">120613-1</strain>
    </source>
</reference>
<dbReference type="Proteomes" id="UP000276215">
    <property type="component" value="Unassembled WGS sequence"/>
</dbReference>
<protein>
    <submittedName>
        <fullName evidence="2">Uncharacterized protein</fullName>
    </submittedName>
</protein>
<organism evidence="2 3">
    <name type="scientific">Choiromyces venosus 120613-1</name>
    <dbReference type="NCBI Taxonomy" id="1336337"/>
    <lineage>
        <taxon>Eukaryota</taxon>
        <taxon>Fungi</taxon>
        <taxon>Dikarya</taxon>
        <taxon>Ascomycota</taxon>
        <taxon>Pezizomycotina</taxon>
        <taxon>Pezizomycetes</taxon>
        <taxon>Pezizales</taxon>
        <taxon>Tuberaceae</taxon>
        <taxon>Choiromyces</taxon>
    </lineage>
</organism>